<sequence length="68" mass="7422">MGSVFKTPKPAKLPTATTAVDSDEKERQLRLETLSRIRRGRAGTIATSPRGLLVVSDWSANRKSLLGQ</sequence>
<evidence type="ECO:0000256" key="1">
    <source>
        <dbReference type="SAM" id="MobiDB-lite"/>
    </source>
</evidence>
<name>A0A380TK16_9ZZZZ</name>
<protein>
    <submittedName>
        <fullName evidence="2">Uncharacterized protein</fullName>
    </submittedName>
</protein>
<dbReference type="EMBL" id="UIDG01000624">
    <property type="protein sequence ID" value="SUS08508.1"/>
    <property type="molecule type" value="Genomic_DNA"/>
</dbReference>
<evidence type="ECO:0000313" key="2">
    <source>
        <dbReference type="EMBL" id="SUS08508.1"/>
    </source>
</evidence>
<feature type="region of interest" description="Disordered" evidence="1">
    <location>
        <begin position="1"/>
        <end position="24"/>
    </location>
</feature>
<proteinExistence type="predicted"/>
<organism evidence="2">
    <name type="scientific">metagenome</name>
    <dbReference type="NCBI Taxonomy" id="256318"/>
    <lineage>
        <taxon>unclassified sequences</taxon>
        <taxon>metagenomes</taxon>
    </lineage>
</organism>
<dbReference type="AlphaFoldDB" id="A0A380TK16"/>
<feature type="compositionally biased region" description="Low complexity" evidence="1">
    <location>
        <begin position="1"/>
        <end position="19"/>
    </location>
</feature>
<accession>A0A380TK16</accession>
<reference evidence="2" key="1">
    <citation type="submission" date="2018-07" db="EMBL/GenBank/DDBJ databases">
        <authorList>
            <person name="Quirk P.G."/>
            <person name="Krulwich T.A."/>
        </authorList>
    </citation>
    <scope>NUCLEOTIDE SEQUENCE</scope>
</reference>
<gene>
    <name evidence="2" type="ORF">DF3PB_700010</name>
</gene>